<reference evidence="1 2" key="1">
    <citation type="submission" date="2022-03" db="EMBL/GenBank/DDBJ databases">
        <title>Mucilaginibacter sp. isolated from the gut of Protaetia brevitarsis seulensis larvae.</title>
        <authorList>
            <person name="Won M."/>
            <person name="Kim S.-J."/>
            <person name="Kwon S.-W."/>
        </authorList>
    </citation>
    <scope>NUCLEOTIDE SEQUENCE [LARGE SCALE GENOMIC DNA]</scope>
    <source>
        <strain evidence="1 2">CFWR-12</strain>
    </source>
</reference>
<evidence type="ECO:0000313" key="1">
    <source>
        <dbReference type="EMBL" id="UOE45986.1"/>
    </source>
</evidence>
<dbReference type="EMBL" id="CP094528">
    <property type="protein sequence ID" value="UOE45986.1"/>
    <property type="molecule type" value="Genomic_DNA"/>
</dbReference>
<name>A0ABY4C7A8_9MICO</name>
<gene>
    <name evidence="1" type="ORF">MTO99_09655</name>
</gene>
<protein>
    <recommendedName>
        <fullName evidence="3">Sel1 repeat family protein</fullName>
    </recommendedName>
</protein>
<dbReference type="Proteomes" id="UP000832097">
    <property type="component" value="Chromosome"/>
</dbReference>
<proteinExistence type="predicted"/>
<organism evidence="1 2">
    <name type="scientific">Agromyces larvae</name>
    <dbReference type="NCBI Taxonomy" id="2929802"/>
    <lineage>
        <taxon>Bacteria</taxon>
        <taxon>Bacillati</taxon>
        <taxon>Actinomycetota</taxon>
        <taxon>Actinomycetes</taxon>
        <taxon>Micrococcales</taxon>
        <taxon>Microbacteriaceae</taxon>
        <taxon>Agromyces</taxon>
    </lineage>
</organism>
<dbReference type="RefSeq" id="WP_243558782.1">
    <property type="nucleotide sequence ID" value="NZ_CP094528.1"/>
</dbReference>
<accession>A0ABY4C7A8</accession>
<evidence type="ECO:0000313" key="2">
    <source>
        <dbReference type="Proteomes" id="UP000832097"/>
    </source>
</evidence>
<keyword evidence="2" id="KW-1185">Reference proteome</keyword>
<evidence type="ECO:0008006" key="3">
    <source>
        <dbReference type="Google" id="ProtNLM"/>
    </source>
</evidence>
<sequence>MAAGLYPLDPNTPVGQLRVNVGDTGFTLEDGYANFSDVELEALLAQSSGNIARATGNAYLRLSAIYAAMGRSVKTDDLGLDTKGRGGDLLEVAKEWFARAAEADLAEAQGYFDIVPLASHRNTPFFL</sequence>